<evidence type="ECO:0000256" key="5">
    <source>
        <dbReference type="PIRSR" id="PIRSR622684-1"/>
    </source>
</evidence>
<feature type="region of interest" description="Disordered" evidence="8">
    <location>
        <begin position="1"/>
        <end position="23"/>
    </location>
</feature>
<dbReference type="PANTHER" id="PTHR10183:SF379">
    <property type="entry name" value="CALPAIN-5"/>
    <property type="match status" value="1"/>
</dbReference>
<dbReference type="GO" id="GO:0004198">
    <property type="term" value="F:calcium-dependent cysteine-type endopeptidase activity"/>
    <property type="evidence" value="ECO:0007669"/>
    <property type="project" value="InterPro"/>
</dbReference>
<evidence type="ECO:0000313" key="10">
    <source>
        <dbReference type="EMBL" id="CAI2382659.1"/>
    </source>
</evidence>
<dbReference type="Proteomes" id="UP001295684">
    <property type="component" value="Unassembled WGS sequence"/>
</dbReference>
<evidence type="ECO:0000256" key="2">
    <source>
        <dbReference type="ARBA" id="ARBA00022670"/>
    </source>
</evidence>
<name>A0AAD1Y186_EUPCR</name>
<dbReference type="PANTHER" id="PTHR10183">
    <property type="entry name" value="CALPAIN"/>
    <property type="match status" value="1"/>
</dbReference>
<dbReference type="InterPro" id="IPR022684">
    <property type="entry name" value="Calpain_cysteine_protease"/>
</dbReference>
<evidence type="ECO:0000256" key="3">
    <source>
        <dbReference type="ARBA" id="ARBA00022801"/>
    </source>
</evidence>
<comment type="caution">
    <text evidence="10">The sequence shown here is derived from an EMBL/GenBank/DDBJ whole genome shotgun (WGS) entry which is preliminary data.</text>
</comment>
<keyword evidence="2" id="KW-0645">Protease</keyword>
<dbReference type="Gene3D" id="3.90.70.10">
    <property type="entry name" value="Cysteine proteinases"/>
    <property type="match status" value="1"/>
</dbReference>
<evidence type="ECO:0000256" key="6">
    <source>
        <dbReference type="PROSITE-ProRule" id="PRU00239"/>
    </source>
</evidence>
<comment type="caution">
    <text evidence="6">Lacks conserved residue(s) required for the propagation of feature annotation.</text>
</comment>
<organism evidence="10 11">
    <name type="scientific">Euplotes crassus</name>
    <dbReference type="NCBI Taxonomy" id="5936"/>
    <lineage>
        <taxon>Eukaryota</taxon>
        <taxon>Sar</taxon>
        <taxon>Alveolata</taxon>
        <taxon>Ciliophora</taxon>
        <taxon>Intramacronucleata</taxon>
        <taxon>Spirotrichea</taxon>
        <taxon>Hypotrichia</taxon>
        <taxon>Euplotida</taxon>
        <taxon>Euplotidae</taxon>
        <taxon>Moneuplotes</taxon>
    </lineage>
</organism>
<keyword evidence="3" id="KW-0378">Hydrolase</keyword>
<comment type="similarity">
    <text evidence="1">Belongs to the peptidase C2 family.</text>
</comment>
<dbReference type="Gene3D" id="2.60.120.380">
    <property type="match status" value="1"/>
</dbReference>
<dbReference type="PROSITE" id="PS50203">
    <property type="entry name" value="CALPAIN_CAT"/>
    <property type="match status" value="1"/>
</dbReference>
<dbReference type="InterPro" id="IPR038765">
    <property type="entry name" value="Papain-like_cys_pep_sf"/>
</dbReference>
<dbReference type="Pfam" id="PF01067">
    <property type="entry name" value="Calpain_III"/>
    <property type="match status" value="1"/>
</dbReference>
<feature type="domain" description="Calpain catalytic" evidence="9">
    <location>
        <begin position="129"/>
        <end position="473"/>
    </location>
</feature>
<keyword evidence="4" id="KW-0788">Thiol protease</keyword>
<evidence type="ECO:0000256" key="7">
    <source>
        <dbReference type="SAM" id="Coils"/>
    </source>
</evidence>
<dbReference type="AlphaFoldDB" id="A0AAD1Y186"/>
<dbReference type="PRINTS" id="PR00704">
    <property type="entry name" value="CALPAIN"/>
</dbReference>
<keyword evidence="7" id="KW-0175">Coiled coil</keyword>
<feature type="compositionally biased region" description="Basic residues" evidence="8">
    <location>
        <begin position="1"/>
        <end position="11"/>
    </location>
</feature>
<dbReference type="CDD" id="cd00044">
    <property type="entry name" value="CysPc"/>
    <property type="match status" value="1"/>
</dbReference>
<dbReference type="SMART" id="SM00230">
    <property type="entry name" value="CysPc"/>
    <property type="match status" value="1"/>
</dbReference>
<protein>
    <recommendedName>
        <fullName evidence="9">Calpain catalytic domain-containing protein</fullName>
    </recommendedName>
</protein>
<dbReference type="InterPro" id="IPR001300">
    <property type="entry name" value="Peptidase_C2_calpain_cat"/>
</dbReference>
<dbReference type="Pfam" id="PF00648">
    <property type="entry name" value="Peptidase_C2"/>
    <property type="match status" value="1"/>
</dbReference>
<evidence type="ECO:0000259" key="9">
    <source>
        <dbReference type="PROSITE" id="PS50203"/>
    </source>
</evidence>
<feature type="coiled-coil region" evidence="7">
    <location>
        <begin position="37"/>
        <end position="64"/>
    </location>
</feature>
<dbReference type="InterPro" id="IPR036213">
    <property type="entry name" value="Calpain_III_sf"/>
</dbReference>
<reference evidence="10" key="1">
    <citation type="submission" date="2023-07" db="EMBL/GenBank/DDBJ databases">
        <authorList>
            <consortium name="AG Swart"/>
            <person name="Singh M."/>
            <person name="Singh A."/>
            <person name="Seah K."/>
            <person name="Emmerich C."/>
        </authorList>
    </citation>
    <scope>NUCLEOTIDE SEQUENCE</scope>
    <source>
        <strain evidence="10">DP1</strain>
    </source>
</reference>
<dbReference type="GO" id="GO:0006508">
    <property type="term" value="P:proteolysis"/>
    <property type="evidence" value="ECO:0007669"/>
    <property type="project" value="UniProtKB-KW"/>
</dbReference>
<evidence type="ECO:0000256" key="4">
    <source>
        <dbReference type="ARBA" id="ARBA00022807"/>
    </source>
</evidence>
<sequence>MNKAKHKKRANKPIPGLTKPEDQISLKEIDKRFKHKRDKATKVKDDLNEKIEKLSQLTEESKLKRARMNANIAKKKGTAREIKRSKNFTIDVENIEFPDTVIQTSDEVTVMEAVQNLIKEHVDYDDDEMFTDPDFKAIPDSIYLQDDISKEEKKDFWIDDNLQKVKWFRIKEIAEDDEWGFSSLSYKKIDDMRICQGQLKDNWFLSALSILRTEDSLFQNLTCDKQFDRYRNYGLYVFKFYKNGSSCYVIIDDKIPCLEKSNGSRVPYFARSRYQNLFWVSLIEKAYAKLHKRYWALNNGTIEDALHDLAGIYPEWLPIDQNSFTDSGKLYDALKIFTLSGSLIGTSLIYDKTEISKALRTKEETAALSKGIQPGVYYSVLDCRECTIDEESGKSAKIVRIQNSWEDSPEWNGEFSDEDEIWTPKLKKYFKSLSSNQDNPRYVHQWYSDDGIFCMRIEDFAQYFNSIYIMRDFPDNFEGVKYTSKWDPSFGYQNKKNVDWIKNPQYVFKVNDQKPVDFTIFLQQKDPRFISSNSPPYIPKLLNIGFLVCKIASTENELKFYHESKEIYRKSPTCKRFVHGKLSLPIGRYILVPFTENTGDCSEFQLKFFFDSDFINFITPGYKVILENEQSIEPIKQDISKKDILSKMNERLHKGGKYDNVLGEVSSMRVRTHKNTPGDWLIKHEIATNSWASKIMVPFNCDYLINTKGMNETIVKAGLHDKNSRISANASLKQSKSSNTKDSSVPKKVMVDHLDMKKEFEESLVIS</sequence>
<dbReference type="SUPFAM" id="SSF54001">
    <property type="entry name" value="Cysteine proteinases"/>
    <property type="match status" value="1"/>
</dbReference>
<accession>A0AAD1Y186</accession>
<gene>
    <name evidence="10" type="ORF">ECRASSUSDP1_LOCUS24138</name>
</gene>
<keyword evidence="11" id="KW-1185">Reference proteome</keyword>
<dbReference type="InterPro" id="IPR022682">
    <property type="entry name" value="Calpain_domain_III"/>
</dbReference>
<evidence type="ECO:0000256" key="1">
    <source>
        <dbReference type="ARBA" id="ARBA00007623"/>
    </source>
</evidence>
<proteinExistence type="inferred from homology"/>
<feature type="active site" evidence="5">
    <location>
        <position position="403"/>
    </location>
</feature>
<evidence type="ECO:0000313" key="11">
    <source>
        <dbReference type="Proteomes" id="UP001295684"/>
    </source>
</evidence>
<dbReference type="SUPFAM" id="SSF49758">
    <property type="entry name" value="Calpain large subunit, middle domain (domain III)"/>
    <property type="match status" value="1"/>
</dbReference>
<dbReference type="EMBL" id="CAMPGE010024843">
    <property type="protein sequence ID" value="CAI2382659.1"/>
    <property type="molecule type" value="Genomic_DNA"/>
</dbReference>
<evidence type="ECO:0000256" key="8">
    <source>
        <dbReference type="SAM" id="MobiDB-lite"/>
    </source>
</evidence>